<protein>
    <submittedName>
        <fullName evidence="3">Fatty acid desaturase</fullName>
    </submittedName>
</protein>
<dbReference type="GO" id="GO:0016717">
    <property type="term" value="F:oxidoreductase activity, acting on paired donors, with oxidation of a pair of donors resulting in the reduction of molecular oxygen to two molecules of water"/>
    <property type="evidence" value="ECO:0007669"/>
    <property type="project" value="TreeGrafter"/>
</dbReference>
<dbReference type="EMBL" id="JSVA01000018">
    <property type="protein sequence ID" value="KOF01878.1"/>
    <property type="molecule type" value="Genomic_DNA"/>
</dbReference>
<accession>A0A0L8AHK9</accession>
<evidence type="ECO:0000313" key="4">
    <source>
        <dbReference type="Proteomes" id="UP000036908"/>
    </source>
</evidence>
<dbReference type="InterPro" id="IPR012171">
    <property type="entry name" value="Fatty_acid_desaturase"/>
</dbReference>
<keyword evidence="1" id="KW-0472">Membrane</keyword>
<dbReference type="RefSeq" id="WP_053224798.1">
    <property type="nucleotide sequence ID" value="NZ_JSVA01000018.1"/>
</dbReference>
<feature type="transmembrane region" description="Helical" evidence="1">
    <location>
        <begin position="165"/>
        <end position="181"/>
    </location>
</feature>
<feature type="transmembrane region" description="Helical" evidence="1">
    <location>
        <begin position="67"/>
        <end position="86"/>
    </location>
</feature>
<sequence>MKYKAIKFSRSNQAEFISDLRKRVKEYFETNEISVYGNTTMVTKTIVMFLLYFAPYAFMLSGLITNTWILLLMWAIMGIGMSGIGLSVMHDANHGAYSKNKHVNKYMGYVMNIIGASAFNWKVQHNVLHHSFTNIEGMDEDIDPGKLMRLSPHAPLLKVHKLQHIYGWFLYGLMTFLWLTTKDFKQLYRYKKLGLLKAQKRTYTGVLIETIISKIVYYGYALVLPLIFIPAPTWVVLLGFFIMHFITGLSLGLIFQPAHVMPTSEYPIPDDTGNLETNWAVHQLFTTTNFAPKSKLFSWYVGGLNFQIEHHLFPNICHVHYKKISKIVMETTKEYGLPYNSEKSFFSAIAAHAKMLKSLGRNQLA</sequence>
<comment type="caution">
    <text evidence="3">The sequence shown here is derived from an EMBL/GenBank/DDBJ whole genome shotgun (WGS) entry which is preliminary data.</text>
</comment>
<organism evidence="3 4">
    <name type="scientific">Roseivirga seohaensis subsp. aquiponti</name>
    <dbReference type="NCBI Taxonomy" id="1566026"/>
    <lineage>
        <taxon>Bacteria</taxon>
        <taxon>Pseudomonadati</taxon>
        <taxon>Bacteroidota</taxon>
        <taxon>Cytophagia</taxon>
        <taxon>Cytophagales</taxon>
        <taxon>Roseivirgaceae</taxon>
        <taxon>Roseivirga</taxon>
    </lineage>
</organism>
<evidence type="ECO:0000259" key="2">
    <source>
        <dbReference type="Pfam" id="PF00487"/>
    </source>
</evidence>
<dbReference type="GO" id="GO:0008610">
    <property type="term" value="P:lipid biosynthetic process"/>
    <property type="evidence" value="ECO:0007669"/>
    <property type="project" value="UniProtKB-ARBA"/>
</dbReference>
<feature type="domain" description="Fatty acid desaturase" evidence="2">
    <location>
        <begin position="67"/>
        <end position="341"/>
    </location>
</feature>
<dbReference type="Proteomes" id="UP000036908">
    <property type="component" value="Unassembled WGS sequence"/>
</dbReference>
<feature type="transmembrane region" description="Helical" evidence="1">
    <location>
        <begin position="106"/>
        <end position="123"/>
    </location>
</feature>
<dbReference type="Pfam" id="PF00487">
    <property type="entry name" value="FA_desaturase"/>
    <property type="match status" value="1"/>
</dbReference>
<feature type="transmembrane region" description="Helical" evidence="1">
    <location>
        <begin position="41"/>
        <end position="61"/>
    </location>
</feature>
<keyword evidence="1" id="KW-1133">Transmembrane helix</keyword>
<evidence type="ECO:0000313" key="3">
    <source>
        <dbReference type="EMBL" id="KOF01878.1"/>
    </source>
</evidence>
<dbReference type="GO" id="GO:0016020">
    <property type="term" value="C:membrane"/>
    <property type="evidence" value="ECO:0007669"/>
    <property type="project" value="TreeGrafter"/>
</dbReference>
<reference evidence="4" key="1">
    <citation type="submission" date="2014-11" db="EMBL/GenBank/DDBJ databases">
        <title>Genome sequencing of Roseivirga sp. D-25.</title>
        <authorList>
            <person name="Selvaratnam C."/>
            <person name="Thevarajoo S."/>
            <person name="Goh K.M."/>
            <person name="Eee R."/>
            <person name="Chan K.-G."/>
            <person name="Chong C.S."/>
        </authorList>
    </citation>
    <scope>NUCLEOTIDE SEQUENCE [LARGE SCALE GENOMIC DNA]</scope>
    <source>
        <strain evidence="4">D-25</strain>
    </source>
</reference>
<dbReference type="PATRIC" id="fig|1566026.4.peg.1569"/>
<proteinExistence type="predicted"/>
<keyword evidence="4" id="KW-1185">Reference proteome</keyword>
<dbReference type="PANTHER" id="PTHR19353:SF19">
    <property type="entry name" value="DELTA(5) FATTY ACID DESATURASE C-RELATED"/>
    <property type="match status" value="1"/>
</dbReference>
<dbReference type="InterPro" id="IPR005804">
    <property type="entry name" value="FA_desaturase_dom"/>
</dbReference>
<feature type="transmembrane region" description="Helical" evidence="1">
    <location>
        <begin position="234"/>
        <end position="255"/>
    </location>
</feature>
<dbReference type="PANTHER" id="PTHR19353">
    <property type="entry name" value="FATTY ACID DESATURASE 2"/>
    <property type="match status" value="1"/>
</dbReference>
<dbReference type="PIRSF" id="PIRSF015921">
    <property type="entry name" value="FA_sphinglp_des"/>
    <property type="match status" value="1"/>
</dbReference>
<dbReference type="AlphaFoldDB" id="A0A0L8AHK9"/>
<dbReference type="CDD" id="cd03506">
    <property type="entry name" value="Delta6-FADS-like"/>
    <property type="match status" value="1"/>
</dbReference>
<keyword evidence="1" id="KW-0812">Transmembrane</keyword>
<name>A0A0L8AHK9_9BACT</name>
<feature type="transmembrane region" description="Helical" evidence="1">
    <location>
        <begin position="202"/>
        <end position="228"/>
    </location>
</feature>
<dbReference type="OrthoDB" id="104711at2"/>
<gene>
    <name evidence="3" type="ORF">OB69_16235</name>
</gene>
<evidence type="ECO:0000256" key="1">
    <source>
        <dbReference type="SAM" id="Phobius"/>
    </source>
</evidence>